<dbReference type="PANTHER" id="PTHR45458">
    <property type="entry name" value="SHORT-CHAIN DEHYDROGENASE/REDUCTASE SDR"/>
    <property type="match status" value="1"/>
</dbReference>
<gene>
    <name evidence="1" type="ORF">MSAN_01030100</name>
</gene>
<dbReference type="OrthoDB" id="7289984at2759"/>
<proteinExistence type="predicted"/>
<protein>
    <submittedName>
        <fullName evidence="1">Short-chain dehydrogenase/reductase SDR</fullName>
    </submittedName>
</protein>
<keyword evidence="2" id="KW-1185">Reference proteome</keyword>
<dbReference type="PRINTS" id="PR00081">
    <property type="entry name" value="GDHRDH"/>
</dbReference>
<dbReference type="EMBL" id="JACAZH010000007">
    <property type="protein sequence ID" value="KAF7363723.1"/>
    <property type="molecule type" value="Genomic_DNA"/>
</dbReference>
<dbReference type="InterPro" id="IPR036291">
    <property type="entry name" value="NAD(P)-bd_dom_sf"/>
</dbReference>
<dbReference type="PANTHER" id="PTHR45458:SF2">
    <property type="entry name" value="OXIDOREDUCTASE, SHORT CHAIN DEHYDROGENASE_REDUCTASE FAMILY SUPERFAMILY (AFU_ORTHOLOGUE AFUA_3G13450)"/>
    <property type="match status" value="1"/>
</dbReference>
<evidence type="ECO:0000313" key="1">
    <source>
        <dbReference type="EMBL" id="KAF7363723.1"/>
    </source>
</evidence>
<dbReference type="InterPro" id="IPR052184">
    <property type="entry name" value="SDR_enzymes"/>
</dbReference>
<sequence>MPTTLIVGATRGLGAALAQAYAQAGHTVYATARSATAPSSPSHANITWIPGIDISTEGAGPALASALPVHTILDIVVICAGYFEKETLEDVKWGEEIKMYTTCAVGPVCVVQALVAAGKIKTAIASASAPALGKGEAAQGGKLVLISSEAGSITLRHDAEGGGNYAHHGGKAALNMVGKLLSLDLKARGVAVGIVHPGFMRTDMTKNVGYDAYWDSGGAVPPATAAASLLAFVDSSITLERSGEFWAPRGVRDIGTAEAVLGPNFPADRDAPLQLPW</sequence>
<dbReference type="Proteomes" id="UP000623467">
    <property type="component" value="Unassembled WGS sequence"/>
</dbReference>
<reference evidence="1" key="1">
    <citation type="submission" date="2020-05" db="EMBL/GenBank/DDBJ databases">
        <title>Mycena genomes resolve the evolution of fungal bioluminescence.</title>
        <authorList>
            <person name="Tsai I.J."/>
        </authorList>
    </citation>
    <scope>NUCLEOTIDE SEQUENCE</scope>
    <source>
        <strain evidence="1">160909Yilan</strain>
    </source>
</reference>
<dbReference type="Pfam" id="PF00106">
    <property type="entry name" value="adh_short"/>
    <property type="match status" value="1"/>
</dbReference>
<dbReference type="SUPFAM" id="SSF51735">
    <property type="entry name" value="NAD(P)-binding Rossmann-fold domains"/>
    <property type="match status" value="1"/>
</dbReference>
<accession>A0A8H6YM73</accession>
<dbReference type="Gene3D" id="3.40.50.720">
    <property type="entry name" value="NAD(P)-binding Rossmann-like Domain"/>
    <property type="match status" value="1"/>
</dbReference>
<dbReference type="GO" id="GO:0016616">
    <property type="term" value="F:oxidoreductase activity, acting on the CH-OH group of donors, NAD or NADP as acceptor"/>
    <property type="evidence" value="ECO:0007669"/>
    <property type="project" value="TreeGrafter"/>
</dbReference>
<name>A0A8H6YM73_9AGAR</name>
<comment type="caution">
    <text evidence="1">The sequence shown here is derived from an EMBL/GenBank/DDBJ whole genome shotgun (WGS) entry which is preliminary data.</text>
</comment>
<organism evidence="1 2">
    <name type="scientific">Mycena sanguinolenta</name>
    <dbReference type="NCBI Taxonomy" id="230812"/>
    <lineage>
        <taxon>Eukaryota</taxon>
        <taxon>Fungi</taxon>
        <taxon>Dikarya</taxon>
        <taxon>Basidiomycota</taxon>
        <taxon>Agaricomycotina</taxon>
        <taxon>Agaricomycetes</taxon>
        <taxon>Agaricomycetidae</taxon>
        <taxon>Agaricales</taxon>
        <taxon>Marasmiineae</taxon>
        <taxon>Mycenaceae</taxon>
        <taxon>Mycena</taxon>
    </lineage>
</organism>
<dbReference type="InterPro" id="IPR002347">
    <property type="entry name" value="SDR_fam"/>
</dbReference>
<dbReference type="AlphaFoldDB" id="A0A8H6YM73"/>
<evidence type="ECO:0000313" key="2">
    <source>
        <dbReference type="Proteomes" id="UP000623467"/>
    </source>
</evidence>